<keyword evidence="2" id="KW-1185">Reference proteome</keyword>
<name>A0ABW0II05_9BACT</name>
<gene>
    <name evidence="1" type="ORF">ACFPMF_23895</name>
</gene>
<sequence length="47" mass="4966">MKNPLPFLTSGAFCPDSLLTPSPNLTSDLWASSGPNIPGAKAYTSLW</sequence>
<organism evidence="1 2">
    <name type="scientific">Larkinella bovis</name>
    <dbReference type="NCBI Taxonomy" id="683041"/>
    <lineage>
        <taxon>Bacteria</taxon>
        <taxon>Pseudomonadati</taxon>
        <taxon>Bacteroidota</taxon>
        <taxon>Cytophagia</taxon>
        <taxon>Cytophagales</taxon>
        <taxon>Spirosomataceae</taxon>
        <taxon>Larkinella</taxon>
    </lineage>
</organism>
<dbReference type="Proteomes" id="UP001596106">
    <property type="component" value="Unassembled WGS sequence"/>
</dbReference>
<protein>
    <submittedName>
        <fullName evidence="1">Uncharacterized protein</fullName>
    </submittedName>
</protein>
<reference evidence="2" key="1">
    <citation type="journal article" date="2019" name="Int. J. Syst. Evol. Microbiol.">
        <title>The Global Catalogue of Microorganisms (GCM) 10K type strain sequencing project: providing services to taxonomists for standard genome sequencing and annotation.</title>
        <authorList>
            <consortium name="The Broad Institute Genomics Platform"/>
            <consortium name="The Broad Institute Genome Sequencing Center for Infectious Disease"/>
            <person name="Wu L."/>
            <person name="Ma J."/>
        </authorList>
    </citation>
    <scope>NUCLEOTIDE SEQUENCE [LARGE SCALE GENOMIC DNA]</scope>
    <source>
        <strain evidence="2">CCUG 55250</strain>
    </source>
</reference>
<proteinExistence type="predicted"/>
<evidence type="ECO:0000313" key="1">
    <source>
        <dbReference type="EMBL" id="MFC5412388.1"/>
    </source>
</evidence>
<comment type="caution">
    <text evidence="1">The sequence shown here is derived from an EMBL/GenBank/DDBJ whole genome shotgun (WGS) entry which is preliminary data.</text>
</comment>
<evidence type="ECO:0000313" key="2">
    <source>
        <dbReference type="Proteomes" id="UP001596106"/>
    </source>
</evidence>
<dbReference type="RefSeq" id="WP_379849849.1">
    <property type="nucleotide sequence ID" value="NZ_JBHSMA010000012.1"/>
</dbReference>
<accession>A0ABW0II05</accession>
<dbReference type="EMBL" id="JBHSMA010000012">
    <property type="protein sequence ID" value="MFC5412388.1"/>
    <property type="molecule type" value="Genomic_DNA"/>
</dbReference>